<dbReference type="InParanoid" id="A0A2K1YPL7"/>
<dbReference type="Proteomes" id="UP000006729">
    <property type="component" value="Chromosome 10"/>
</dbReference>
<sequence length="53" mass="5926">MVYLRQKEDPLNSVIAAAATGGFLSMRKDSAPPLAQLYFVRSFGSNKRSWDYA</sequence>
<reference evidence="1 2" key="1">
    <citation type="journal article" date="2006" name="Science">
        <title>The genome of black cottonwood, Populus trichocarpa (Torr. &amp; Gray).</title>
        <authorList>
            <person name="Tuskan G.A."/>
            <person name="Difazio S."/>
            <person name="Jansson S."/>
            <person name="Bohlmann J."/>
            <person name="Grigoriev I."/>
            <person name="Hellsten U."/>
            <person name="Putnam N."/>
            <person name="Ralph S."/>
            <person name="Rombauts S."/>
            <person name="Salamov A."/>
            <person name="Schein J."/>
            <person name="Sterck L."/>
            <person name="Aerts A."/>
            <person name="Bhalerao R.R."/>
            <person name="Bhalerao R.P."/>
            <person name="Blaudez D."/>
            <person name="Boerjan W."/>
            <person name="Brun A."/>
            <person name="Brunner A."/>
            <person name="Busov V."/>
            <person name="Campbell M."/>
            <person name="Carlson J."/>
            <person name="Chalot M."/>
            <person name="Chapman J."/>
            <person name="Chen G.L."/>
            <person name="Cooper D."/>
            <person name="Coutinho P.M."/>
            <person name="Couturier J."/>
            <person name="Covert S."/>
            <person name="Cronk Q."/>
            <person name="Cunningham R."/>
            <person name="Davis J."/>
            <person name="Degroeve S."/>
            <person name="Dejardin A."/>
            <person name="Depamphilis C."/>
            <person name="Detter J."/>
            <person name="Dirks B."/>
            <person name="Dubchak I."/>
            <person name="Duplessis S."/>
            <person name="Ehlting J."/>
            <person name="Ellis B."/>
            <person name="Gendler K."/>
            <person name="Goodstein D."/>
            <person name="Gribskov M."/>
            <person name="Grimwood J."/>
            <person name="Groover A."/>
            <person name="Gunter L."/>
            <person name="Hamberger B."/>
            <person name="Heinze B."/>
            <person name="Helariutta Y."/>
            <person name="Henrissat B."/>
            <person name="Holligan D."/>
            <person name="Holt R."/>
            <person name="Huang W."/>
            <person name="Islam-Faridi N."/>
            <person name="Jones S."/>
            <person name="Jones-Rhoades M."/>
            <person name="Jorgensen R."/>
            <person name="Joshi C."/>
            <person name="Kangasjarvi J."/>
            <person name="Karlsson J."/>
            <person name="Kelleher C."/>
            <person name="Kirkpatrick R."/>
            <person name="Kirst M."/>
            <person name="Kohler A."/>
            <person name="Kalluri U."/>
            <person name="Larimer F."/>
            <person name="Leebens-Mack J."/>
            <person name="Leple J.C."/>
            <person name="Locascio P."/>
            <person name="Lou Y."/>
            <person name="Lucas S."/>
            <person name="Martin F."/>
            <person name="Montanini B."/>
            <person name="Napoli C."/>
            <person name="Nelson D.R."/>
            <person name="Nelson C."/>
            <person name="Nieminen K."/>
            <person name="Nilsson O."/>
            <person name="Pereda V."/>
            <person name="Peter G."/>
            <person name="Philippe R."/>
            <person name="Pilate G."/>
            <person name="Poliakov A."/>
            <person name="Razumovskaya J."/>
            <person name="Richardson P."/>
            <person name="Rinaldi C."/>
            <person name="Ritland K."/>
            <person name="Rouze P."/>
            <person name="Ryaboy D."/>
            <person name="Schmutz J."/>
            <person name="Schrader J."/>
            <person name="Segerman B."/>
            <person name="Shin H."/>
            <person name="Siddiqui A."/>
            <person name="Sterky F."/>
            <person name="Terry A."/>
            <person name="Tsai C.J."/>
            <person name="Uberbacher E."/>
            <person name="Unneberg P."/>
            <person name="Vahala J."/>
            <person name="Wall K."/>
            <person name="Wessler S."/>
            <person name="Yang G."/>
            <person name="Yin T."/>
            <person name="Douglas C."/>
            <person name="Marra M."/>
            <person name="Sandberg G."/>
            <person name="Van de Peer Y."/>
            <person name="Rokhsar D."/>
        </authorList>
    </citation>
    <scope>NUCLEOTIDE SEQUENCE [LARGE SCALE GENOMIC DNA]</scope>
    <source>
        <strain evidence="2">cv. Nisqually</strain>
    </source>
</reference>
<name>A0A2K1YPL7_POPTR</name>
<organism evidence="1 2">
    <name type="scientific">Populus trichocarpa</name>
    <name type="common">Western balsam poplar</name>
    <name type="synonym">Populus balsamifera subsp. trichocarpa</name>
    <dbReference type="NCBI Taxonomy" id="3694"/>
    <lineage>
        <taxon>Eukaryota</taxon>
        <taxon>Viridiplantae</taxon>
        <taxon>Streptophyta</taxon>
        <taxon>Embryophyta</taxon>
        <taxon>Tracheophyta</taxon>
        <taxon>Spermatophyta</taxon>
        <taxon>Magnoliopsida</taxon>
        <taxon>eudicotyledons</taxon>
        <taxon>Gunneridae</taxon>
        <taxon>Pentapetalae</taxon>
        <taxon>rosids</taxon>
        <taxon>fabids</taxon>
        <taxon>Malpighiales</taxon>
        <taxon>Salicaceae</taxon>
        <taxon>Saliceae</taxon>
        <taxon>Populus</taxon>
    </lineage>
</organism>
<protein>
    <submittedName>
        <fullName evidence="1">Uncharacterized protein</fullName>
    </submittedName>
</protein>
<evidence type="ECO:0000313" key="2">
    <source>
        <dbReference type="Proteomes" id="UP000006729"/>
    </source>
</evidence>
<dbReference type="EMBL" id="CM009299">
    <property type="protein sequence ID" value="PNT14974.1"/>
    <property type="molecule type" value="Genomic_DNA"/>
</dbReference>
<dbReference type="STRING" id="3694.A0A2K1YPL7"/>
<dbReference type="AlphaFoldDB" id="A0A2K1YPL7"/>
<evidence type="ECO:0000313" key="1">
    <source>
        <dbReference type="EMBL" id="PNT14974.1"/>
    </source>
</evidence>
<accession>A0A2K1YPL7</accession>
<keyword evidence="2" id="KW-1185">Reference proteome</keyword>
<gene>
    <name evidence="1" type="ORF">POPTR_010G058500</name>
</gene>
<proteinExistence type="predicted"/>